<protein>
    <submittedName>
        <fullName evidence="5">WD40 repeat</fullName>
    </submittedName>
</protein>
<dbReference type="PANTHER" id="PTHR44129">
    <property type="entry name" value="WD REPEAT-CONTAINING PROTEIN POP1"/>
    <property type="match status" value="1"/>
</dbReference>
<dbReference type="PROSITE" id="PS00678">
    <property type="entry name" value="WD_REPEATS_1"/>
    <property type="match status" value="5"/>
</dbReference>
<dbReference type="InterPro" id="IPR011047">
    <property type="entry name" value="Quinoprotein_ADH-like_sf"/>
</dbReference>
<dbReference type="EMBL" id="CZVV01000175">
    <property type="protein sequence ID" value="CUT05604.1"/>
    <property type="molecule type" value="Genomic_DNA"/>
</dbReference>
<dbReference type="Gene3D" id="2.60.40.10">
    <property type="entry name" value="Immunoglobulins"/>
    <property type="match status" value="1"/>
</dbReference>
<feature type="repeat" description="WD" evidence="3">
    <location>
        <begin position="150"/>
        <end position="191"/>
    </location>
</feature>
<evidence type="ECO:0000256" key="1">
    <source>
        <dbReference type="ARBA" id="ARBA00022574"/>
    </source>
</evidence>
<feature type="repeat" description="WD" evidence="3">
    <location>
        <begin position="66"/>
        <end position="107"/>
    </location>
</feature>
<feature type="repeat" description="WD" evidence="3">
    <location>
        <begin position="1"/>
        <end position="23"/>
    </location>
</feature>
<dbReference type="GO" id="GO:0006508">
    <property type="term" value="P:proteolysis"/>
    <property type="evidence" value="ECO:0007669"/>
    <property type="project" value="InterPro"/>
</dbReference>
<dbReference type="PRINTS" id="PR00320">
    <property type="entry name" value="GPROTEINBRPT"/>
</dbReference>
<dbReference type="SUPFAM" id="SSF50998">
    <property type="entry name" value="Quinoprotein alcohol dehydrogenase-like"/>
    <property type="match status" value="1"/>
</dbReference>
<evidence type="ECO:0000259" key="4">
    <source>
        <dbReference type="Pfam" id="PF00656"/>
    </source>
</evidence>
<dbReference type="InterPro" id="IPR050349">
    <property type="entry name" value="WD_LIS1/nudF_dynein_reg"/>
</dbReference>
<dbReference type="GO" id="GO:0004197">
    <property type="term" value="F:cysteine-type endopeptidase activity"/>
    <property type="evidence" value="ECO:0007669"/>
    <property type="project" value="InterPro"/>
</dbReference>
<dbReference type="InterPro" id="IPR001680">
    <property type="entry name" value="WD40_rpt"/>
</dbReference>
<dbReference type="PROSITE" id="PS50082">
    <property type="entry name" value="WD_REPEATS_2"/>
    <property type="match status" value="7"/>
</dbReference>
<evidence type="ECO:0000256" key="3">
    <source>
        <dbReference type="PROSITE-ProRule" id="PRU00221"/>
    </source>
</evidence>
<dbReference type="InterPro" id="IPR019775">
    <property type="entry name" value="WD40_repeat_CS"/>
</dbReference>
<dbReference type="AlphaFoldDB" id="A0A916PCS5"/>
<dbReference type="Pfam" id="PF00656">
    <property type="entry name" value="Peptidase_C14"/>
    <property type="match status" value="1"/>
</dbReference>
<keyword evidence="1 3" id="KW-0853">WD repeat</keyword>
<feature type="repeat" description="WD" evidence="3">
    <location>
        <begin position="243"/>
        <end position="277"/>
    </location>
</feature>
<accession>A0A916PCS5</accession>
<comment type="caution">
    <text evidence="5">The sequence shown here is derived from an EMBL/GenBank/DDBJ whole genome shotgun (WGS) entry which is preliminary data.</text>
</comment>
<dbReference type="RefSeq" id="WP_200754047.1">
    <property type="nucleotide sequence ID" value="NZ_CZVV01000175.1"/>
</dbReference>
<dbReference type="CDD" id="cd00200">
    <property type="entry name" value="WD40"/>
    <property type="match status" value="1"/>
</dbReference>
<dbReference type="Pfam" id="PF17957">
    <property type="entry name" value="Big_7"/>
    <property type="match status" value="1"/>
</dbReference>
<keyword evidence="2" id="KW-0677">Repeat</keyword>
<dbReference type="InterPro" id="IPR013783">
    <property type="entry name" value="Ig-like_fold"/>
</dbReference>
<dbReference type="InterPro" id="IPR015943">
    <property type="entry name" value="WD40/YVTN_repeat-like_dom_sf"/>
</dbReference>
<reference evidence="5 6" key="1">
    <citation type="submission" date="2015-11" db="EMBL/GenBank/DDBJ databases">
        <authorList>
            <person name="Varghese N."/>
        </authorList>
    </citation>
    <scope>NUCLEOTIDE SEQUENCE [LARGE SCALE GENOMIC DNA]</scope>
    <source>
        <strain evidence="5 6">JGI-25</strain>
    </source>
</reference>
<dbReference type="InterPro" id="IPR011600">
    <property type="entry name" value="Pept_C14_caspase"/>
</dbReference>
<feature type="domain" description="Peptidase C14 caspase" evidence="4">
    <location>
        <begin position="501"/>
        <end position="591"/>
    </location>
</feature>
<gene>
    <name evidence="5" type="ORF">JGI25_01614</name>
</gene>
<proteinExistence type="predicted"/>
<evidence type="ECO:0000313" key="5">
    <source>
        <dbReference type="EMBL" id="CUT05604.1"/>
    </source>
</evidence>
<dbReference type="Gene3D" id="3.40.50.1460">
    <property type="match status" value="1"/>
</dbReference>
<dbReference type="SMART" id="SM00320">
    <property type="entry name" value="WD40"/>
    <property type="match status" value="7"/>
</dbReference>
<sequence>VVSGSWDKTIKLWDISTGMEVITFKGQPIEKIKAVAISPDGRYVISGEAGWTLRLWDINTGKGIRTFKQTSWITSVAITPDGKYVVFGGSGGTIKLWDISTGREIRTFEGHTSEITSVAITPDGKYVVSGSWDKTIKLWDISTGREIRTFEGHGDYVTSVAVSPDGRYVISGSEDGTAKLWDITTDREIRKFEGYAGRITVAISPDGKFAIIGDVNGKLILWRGSVFSTFEKLTNRVEINDWVNSIAITPDGKYVISGHGDKTIRLWDISTTKEIRRFEGHTDEVTSVSISSEGRYVVSGSYDGTIRMWDINTGKEIAQFIGFKDGEWVVITPEGYFIASENGARYINVSIGKNVYSIDNFFEKFCNPVYVASVLQGKRVEVVADIRQGVLAPPEVKIVYPMADATLSTDTLTVTIYARDMGGGIDEIRLYHNGKVVGEERRGIKLVSGEGEVVKSYSVTLVDGVNIFRAVGFSRDRTESNPYEIVVKLTAPKKDVSLYVFVVGINRYKNTSLNLNYAEPDARSIAQFFRERGGRLFKEVKIIELYNEYATKDAIISNLGGLGSTNPQDAVVVYLAGHGENARGEWYFIPHELTYPEREEELINRGVSSRELADLIRGIGAQKVLREDRGLFWFYHENTSV</sequence>
<feature type="non-terminal residue" evidence="5">
    <location>
        <position position="1"/>
    </location>
</feature>
<dbReference type="Proteomes" id="UP000243105">
    <property type="component" value="Unassembled WGS sequence"/>
</dbReference>
<name>A0A916PCS5_KRYT1</name>
<dbReference type="PROSITE" id="PS50294">
    <property type="entry name" value="WD_REPEATS_REGION"/>
    <property type="match status" value="6"/>
</dbReference>
<evidence type="ECO:0000256" key="2">
    <source>
        <dbReference type="ARBA" id="ARBA00022737"/>
    </source>
</evidence>
<dbReference type="InterPro" id="IPR020472">
    <property type="entry name" value="WD40_PAC1"/>
</dbReference>
<organism evidence="5 6">
    <name type="scientific">Kryptobacter tengchongensis</name>
    <dbReference type="NCBI Taxonomy" id="1643429"/>
    <lineage>
        <taxon>Bacteria</taxon>
        <taxon>Pseudomonadati</taxon>
        <taxon>Candidatus Kryptoniota</taxon>
        <taxon>Candidatus Kryptobacter</taxon>
    </lineage>
</organism>
<dbReference type="Pfam" id="PF00400">
    <property type="entry name" value="WD40"/>
    <property type="match status" value="8"/>
</dbReference>
<dbReference type="Gene3D" id="2.130.10.10">
    <property type="entry name" value="YVTN repeat-like/Quinoprotein amine dehydrogenase"/>
    <property type="match status" value="3"/>
</dbReference>
<feature type="repeat" description="WD" evidence="3">
    <location>
        <begin position="278"/>
        <end position="319"/>
    </location>
</feature>
<feature type="repeat" description="WD" evidence="3">
    <location>
        <begin position="32"/>
        <end position="66"/>
    </location>
</feature>
<feature type="repeat" description="WD" evidence="3">
    <location>
        <begin position="108"/>
        <end position="149"/>
    </location>
</feature>
<evidence type="ECO:0000313" key="6">
    <source>
        <dbReference type="Proteomes" id="UP000243105"/>
    </source>
</evidence>